<name>A0A9W8ZBZ1_9PLEO</name>
<evidence type="ECO:0000256" key="1">
    <source>
        <dbReference type="SAM" id="SignalP"/>
    </source>
</evidence>
<reference evidence="2" key="1">
    <citation type="submission" date="2022-10" db="EMBL/GenBank/DDBJ databases">
        <title>Tapping the CABI collections for fungal endophytes: first genome assemblies for Collariella, Neodidymelliopsis, Ascochyta clinopodiicola, Didymella pomorum, Didymosphaeria variabile, Neocosmospora piperis and Neocucurbitaria cava.</title>
        <authorList>
            <person name="Hill R."/>
        </authorList>
    </citation>
    <scope>NUCLEOTIDE SEQUENCE</scope>
    <source>
        <strain evidence="2">IMI 355091</strain>
    </source>
</reference>
<proteinExistence type="predicted"/>
<evidence type="ECO:0000313" key="3">
    <source>
        <dbReference type="Proteomes" id="UP001140510"/>
    </source>
</evidence>
<dbReference type="AlphaFoldDB" id="A0A9W8ZBZ1"/>
<protein>
    <submittedName>
        <fullName evidence="2">Uncharacterized protein</fullName>
    </submittedName>
</protein>
<sequence>MHFITSISLASSFIALTGAVPTLTERSINFCPDGQWYMSPELKCSSGFIGCVAQEKGDDVCSGQKRFNNDCFSTPGLGSFFNCPGNGFKGCTTNPSICDLKSSTSSSTSTDPAIQKTTVIPSVVPSVVPSLAPGSCRPGEGTFYNCATGFKGCSTDPTVCDPKPSNKPSVLPSVLPSIPTPVAPNSCQSWEGVFYNCANGFKGCSRDPTVCDKPAKPSTTPCASSTPIVSSVPTKPATPTPIPTGPATNPDCPFGGQFYVCAINGFRGCSTDPTICDPKPKTTTTPVAPVLSTPIICVLPTTTVTPVASGAAPKPTDMINPLPTTGKCSWQKGTQYVAPGQCSSGFVGCTGSELGDNKPVCDGPQRFWSTCPPNSGIYQNCATNGFVGCTTDVNVCDRKKGSF</sequence>
<feature type="chain" id="PRO_5040967257" evidence="1">
    <location>
        <begin position="20"/>
        <end position="403"/>
    </location>
</feature>
<keyword evidence="1" id="KW-0732">Signal</keyword>
<gene>
    <name evidence="2" type="ORF">N0V91_007189</name>
</gene>
<organism evidence="2 3">
    <name type="scientific">Didymella pomorum</name>
    <dbReference type="NCBI Taxonomy" id="749634"/>
    <lineage>
        <taxon>Eukaryota</taxon>
        <taxon>Fungi</taxon>
        <taxon>Dikarya</taxon>
        <taxon>Ascomycota</taxon>
        <taxon>Pezizomycotina</taxon>
        <taxon>Dothideomycetes</taxon>
        <taxon>Pleosporomycetidae</taxon>
        <taxon>Pleosporales</taxon>
        <taxon>Pleosporineae</taxon>
        <taxon>Didymellaceae</taxon>
        <taxon>Didymella</taxon>
    </lineage>
</organism>
<comment type="caution">
    <text evidence="2">The sequence shown here is derived from an EMBL/GenBank/DDBJ whole genome shotgun (WGS) entry which is preliminary data.</text>
</comment>
<evidence type="ECO:0000313" key="2">
    <source>
        <dbReference type="EMBL" id="KAJ4402475.1"/>
    </source>
</evidence>
<dbReference type="OrthoDB" id="3692311at2759"/>
<dbReference type="EMBL" id="JAPEVA010000061">
    <property type="protein sequence ID" value="KAJ4402475.1"/>
    <property type="molecule type" value="Genomic_DNA"/>
</dbReference>
<keyword evidence="3" id="KW-1185">Reference proteome</keyword>
<accession>A0A9W8ZBZ1</accession>
<feature type="signal peptide" evidence="1">
    <location>
        <begin position="1"/>
        <end position="19"/>
    </location>
</feature>
<dbReference type="Proteomes" id="UP001140510">
    <property type="component" value="Unassembled WGS sequence"/>
</dbReference>